<keyword evidence="4" id="KW-1185">Reference proteome</keyword>
<feature type="domain" description="Xylose isomerase-like TIM barrel" evidence="2">
    <location>
        <begin position="25"/>
        <end position="281"/>
    </location>
</feature>
<dbReference type="EMBL" id="WPIN01000005">
    <property type="protein sequence ID" value="MVM31269.1"/>
    <property type="molecule type" value="Genomic_DNA"/>
</dbReference>
<name>A0A7K1SBU8_9BACT</name>
<dbReference type="AlphaFoldDB" id="A0A7K1SBU8"/>
<dbReference type="RefSeq" id="WP_157585915.1">
    <property type="nucleotide sequence ID" value="NZ_WPIN01000005.1"/>
</dbReference>
<dbReference type="PANTHER" id="PTHR43489:SF7">
    <property type="entry name" value="3-DEHYDRO-D-GULOSIDE 4-EPIMERASE-RELATED"/>
    <property type="match status" value="1"/>
</dbReference>
<organism evidence="3 4">
    <name type="scientific">Spirosoma arboris</name>
    <dbReference type="NCBI Taxonomy" id="2682092"/>
    <lineage>
        <taxon>Bacteria</taxon>
        <taxon>Pseudomonadati</taxon>
        <taxon>Bacteroidota</taxon>
        <taxon>Cytophagia</taxon>
        <taxon>Cytophagales</taxon>
        <taxon>Cytophagaceae</taxon>
        <taxon>Spirosoma</taxon>
    </lineage>
</organism>
<evidence type="ECO:0000313" key="4">
    <source>
        <dbReference type="Proteomes" id="UP000436006"/>
    </source>
</evidence>
<reference evidence="3 4" key="1">
    <citation type="submission" date="2019-12" db="EMBL/GenBank/DDBJ databases">
        <title>Spirosoma sp. HMF4905 genome sequencing and assembly.</title>
        <authorList>
            <person name="Kang H."/>
            <person name="Cha I."/>
            <person name="Kim H."/>
            <person name="Joh K."/>
        </authorList>
    </citation>
    <scope>NUCLEOTIDE SEQUENCE [LARGE SCALE GENOMIC DNA]</scope>
    <source>
        <strain evidence="3 4">HMF4905</strain>
    </source>
</reference>
<dbReference type="InterPro" id="IPR036237">
    <property type="entry name" value="Xyl_isomerase-like_sf"/>
</dbReference>
<dbReference type="SUPFAM" id="SSF51658">
    <property type="entry name" value="Xylose isomerase-like"/>
    <property type="match status" value="1"/>
</dbReference>
<comment type="caution">
    <text evidence="3">The sequence shown here is derived from an EMBL/GenBank/DDBJ whole genome shotgun (WGS) entry which is preliminary data.</text>
</comment>
<dbReference type="Proteomes" id="UP000436006">
    <property type="component" value="Unassembled WGS sequence"/>
</dbReference>
<evidence type="ECO:0000256" key="1">
    <source>
        <dbReference type="ARBA" id="ARBA00023235"/>
    </source>
</evidence>
<dbReference type="Pfam" id="PF01261">
    <property type="entry name" value="AP_endonuc_2"/>
    <property type="match status" value="1"/>
</dbReference>
<accession>A0A7K1SBU8</accession>
<evidence type="ECO:0000259" key="2">
    <source>
        <dbReference type="Pfam" id="PF01261"/>
    </source>
</evidence>
<dbReference type="InterPro" id="IPR050417">
    <property type="entry name" value="Sugar_Epim/Isomerase"/>
</dbReference>
<dbReference type="Gene3D" id="3.20.20.150">
    <property type="entry name" value="Divalent-metal-dependent TIM barrel enzymes"/>
    <property type="match status" value="1"/>
</dbReference>
<evidence type="ECO:0000313" key="3">
    <source>
        <dbReference type="EMBL" id="MVM31269.1"/>
    </source>
</evidence>
<gene>
    <name evidence="3" type="ORF">GO755_14595</name>
</gene>
<dbReference type="InterPro" id="IPR013022">
    <property type="entry name" value="Xyl_isomerase-like_TIM-brl"/>
</dbReference>
<dbReference type="PANTHER" id="PTHR43489">
    <property type="entry name" value="ISOMERASE"/>
    <property type="match status" value="1"/>
</dbReference>
<dbReference type="GO" id="GO:0016853">
    <property type="term" value="F:isomerase activity"/>
    <property type="evidence" value="ECO:0007669"/>
    <property type="project" value="UniProtKB-KW"/>
</dbReference>
<proteinExistence type="predicted"/>
<keyword evidence="1" id="KW-0413">Isomerase</keyword>
<protein>
    <submittedName>
        <fullName evidence="3">TIM barrel protein</fullName>
    </submittedName>
</protein>
<sequence length="294" mass="32725">MNKIGMNMFVWTMTMDEDLSDTLSFLKTSGFDFVEIPISEPVSTPVKLEKWEHLGRELKDLDLGVQTCTICGPEYSLISTDESARRAAVTYLKHIVDCSRAIGSAILMGPMYAGFKTFTGKPATTEEWNWSVTGMREVAEHAQTQGVTLAIEYLNRFETYLLTCADDLVRYVEAVNHPNCRAAFDTFHANMEEKNTANALRKVAPYLVHVQISENDRSTPGQGHINFDEVFDVLQEVGYDGPIAIEAFGPNPPELAAATHIFRPMFESPEQLAVDGLKFIKSHIVPTVPVGSEL</sequence>